<feature type="domain" description="Bacteriophage CI repressor N-terminal" evidence="2">
    <location>
        <begin position="8"/>
        <end position="69"/>
    </location>
</feature>
<dbReference type="InterPro" id="IPR010982">
    <property type="entry name" value="Lambda_DNA-bd_dom_sf"/>
</dbReference>
<dbReference type="Pfam" id="PF07022">
    <property type="entry name" value="Phage_CI_repr"/>
    <property type="match status" value="1"/>
</dbReference>
<keyword evidence="1" id="KW-0175">Coiled coil</keyword>
<gene>
    <name evidence="3" type="ORF">C5O23_12320</name>
</gene>
<dbReference type="AlphaFoldDB" id="A0A2V1ILQ1"/>
<accession>A0A2V1ILQ1</accession>
<dbReference type="Gene3D" id="1.10.260.40">
    <property type="entry name" value="lambda repressor-like DNA-binding domains"/>
    <property type="match status" value="1"/>
</dbReference>
<proteinExistence type="predicted"/>
<feature type="coiled-coil region" evidence="1">
    <location>
        <begin position="89"/>
        <end position="116"/>
    </location>
</feature>
<organism evidence="3 4">
    <name type="scientific">Duncaniella muris</name>
    <dbReference type="NCBI Taxonomy" id="2094150"/>
    <lineage>
        <taxon>Bacteria</taxon>
        <taxon>Pseudomonadati</taxon>
        <taxon>Bacteroidota</taxon>
        <taxon>Bacteroidia</taxon>
        <taxon>Bacteroidales</taxon>
        <taxon>Muribaculaceae</taxon>
        <taxon>Duncaniella</taxon>
    </lineage>
</organism>
<keyword evidence="4" id="KW-1185">Reference proteome</keyword>
<evidence type="ECO:0000259" key="2">
    <source>
        <dbReference type="Pfam" id="PF07022"/>
    </source>
</evidence>
<dbReference type="GO" id="GO:0003677">
    <property type="term" value="F:DNA binding"/>
    <property type="evidence" value="ECO:0007669"/>
    <property type="project" value="InterPro"/>
</dbReference>
<sequence>METFSSDDILDRLKTALSLKSDTDLGNRLGVSKAAISNWRKRNTIDYPLVFSFCEHINIDWLITGRGDMELKAPQTNSYLPQSELMDRIVNQAKEIGRLEAELAETKKHAERLAALVDTDASARVG</sequence>
<dbReference type="GeneID" id="82527112"/>
<dbReference type="RefSeq" id="WP_107033230.1">
    <property type="nucleotide sequence ID" value="NZ_PUEC01000037.1"/>
</dbReference>
<protein>
    <recommendedName>
        <fullName evidence="2">Bacteriophage CI repressor N-terminal domain-containing protein</fullName>
    </recommendedName>
</protein>
<name>A0A2V1ILQ1_9BACT</name>
<evidence type="ECO:0000313" key="4">
    <source>
        <dbReference type="Proteomes" id="UP000244905"/>
    </source>
</evidence>
<reference evidence="4" key="1">
    <citation type="submission" date="2018-02" db="EMBL/GenBank/DDBJ databases">
        <authorList>
            <person name="Clavel T."/>
            <person name="Strowig T."/>
        </authorList>
    </citation>
    <scope>NUCLEOTIDE SEQUENCE [LARGE SCALE GENOMIC DNA]</scope>
    <source>
        <strain evidence="4">DSM 103720</strain>
    </source>
</reference>
<dbReference type="GO" id="GO:0045892">
    <property type="term" value="P:negative regulation of DNA-templated transcription"/>
    <property type="evidence" value="ECO:0007669"/>
    <property type="project" value="InterPro"/>
</dbReference>
<comment type="caution">
    <text evidence="3">The sequence shown here is derived from an EMBL/GenBank/DDBJ whole genome shotgun (WGS) entry which is preliminary data.</text>
</comment>
<dbReference type="InterPro" id="IPR010744">
    <property type="entry name" value="Phage_CI_N"/>
</dbReference>
<evidence type="ECO:0000256" key="1">
    <source>
        <dbReference type="SAM" id="Coils"/>
    </source>
</evidence>
<dbReference type="EMBL" id="PUEC01000037">
    <property type="protein sequence ID" value="PWB00572.1"/>
    <property type="molecule type" value="Genomic_DNA"/>
</dbReference>
<dbReference type="Proteomes" id="UP000244905">
    <property type="component" value="Unassembled WGS sequence"/>
</dbReference>
<evidence type="ECO:0000313" key="3">
    <source>
        <dbReference type="EMBL" id="PWB00572.1"/>
    </source>
</evidence>